<dbReference type="InterPro" id="IPR039426">
    <property type="entry name" value="TonB-dep_rcpt-like"/>
</dbReference>
<evidence type="ECO:0000256" key="7">
    <source>
        <dbReference type="ARBA" id="ARBA00023237"/>
    </source>
</evidence>
<organism evidence="13 14">
    <name type="scientific">Sphingobacterium zeae</name>
    <dbReference type="NCBI Taxonomy" id="1776859"/>
    <lineage>
        <taxon>Bacteria</taxon>
        <taxon>Pseudomonadati</taxon>
        <taxon>Bacteroidota</taxon>
        <taxon>Sphingobacteriia</taxon>
        <taxon>Sphingobacteriales</taxon>
        <taxon>Sphingobacteriaceae</taxon>
        <taxon>Sphingobacterium</taxon>
    </lineage>
</organism>
<keyword evidence="2 8" id="KW-0813">Transport</keyword>
<keyword evidence="3 8" id="KW-1134">Transmembrane beta strand</keyword>
<feature type="signal peptide" evidence="10">
    <location>
        <begin position="1"/>
        <end position="25"/>
    </location>
</feature>
<dbReference type="NCBIfam" id="TIGR04056">
    <property type="entry name" value="OMP_RagA_SusC"/>
    <property type="match status" value="1"/>
</dbReference>
<comment type="subcellular location">
    <subcellularLocation>
        <location evidence="1 8">Cell outer membrane</location>
        <topology evidence="1 8">Multi-pass membrane protein</topology>
    </subcellularLocation>
</comment>
<dbReference type="Gene3D" id="2.170.130.10">
    <property type="entry name" value="TonB-dependent receptor, plug domain"/>
    <property type="match status" value="1"/>
</dbReference>
<dbReference type="SUPFAM" id="SSF49464">
    <property type="entry name" value="Carboxypeptidase regulatory domain-like"/>
    <property type="match status" value="1"/>
</dbReference>
<dbReference type="InterPro" id="IPR023997">
    <property type="entry name" value="TonB-dep_OMP_SusC/RagA_CS"/>
</dbReference>
<comment type="caution">
    <text evidence="13">The sequence shown here is derived from an EMBL/GenBank/DDBJ whole genome shotgun (WGS) entry which is preliminary data.</text>
</comment>
<dbReference type="EMBL" id="JAUTBA010000001">
    <property type="protein sequence ID" value="MDQ1152720.1"/>
    <property type="molecule type" value="Genomic_DNA"/>
</dbReference>
<keyword evidence="10" id="KW-0732">Signal</keyword>
<evidence type="ECO:0000256" key="10">
    <source>
        <dbReference type="SAM" id="SignalP"/>
    </source>
</evidence>
<evidence type="ECO:0000256" key="1">
    <source>
        <dbReference type="ARBA" id="ARBA00004571"/>
    </source>
</evidence>
<evidence type="ECO:0000259" key="11">
    <source>
        <dbReference type="Pfam" id="PF00593"/>
    </source>
</evidence>
<sequence length="1052" mass="117241">MQFKIFYNSCMLLILCVFLSTKVFAQTVIMSGKVTDNKGRPLAGVTVRFGKSGKEATSTNSSGAFSLTTATGTPVAFRLIGYDGTTMTVKADRNVVVQLKEIDNQMDEVVVRGYVKRPRETTTGSSTKISGKEIQDIPSANVENLLQGKVAGLNIQVNTGAPGFRGSTQIRGLSTISVTGSGDQSFLTPTSPLYVIDGVPMDADRANELGLSQQGPGISPLSLIPPEDIESIEVLKDAQATSLYGSLAAYGVIIINTKRGNSEVPRVRYTGNFFLKTPPQLRPTLGGNLERRLKLLQIYGNALSQDDLDRISQTPMLSDSLNPYYNNSTNWQDLFYATTYNQTHNVAIDGGNQKLNYKANLNYYNENGIIKNTGFDRYMTNMRFEYYPNEKFKFTAQVSASLGSKSKGNGLGILQSGVATNGMTSTLLPGPSFYLASSGYNSALKTRNDNSSKSIKPFIEASYEIVPGLRATTTMSYESTSDNENTFTPAAANGQFAQVYAYYGRYNSLYNRNSINYSRTFNEKHTVFFNLFNEVRTLDKQANATLQARTPNDQFEGPLGFDGYFSKGGGLLRRGFGKERGLSFAIAGTYDYMKKYVVDLSYRMDGSSQNGFGNLYTKNPAVGLRWNAYHENFLRDVDWINLLSIRTSWGVNVMPNSTLERVYGKYDIAGSYNDKIGIGINYEQIPNPDLKPTTTSQYNLGLDLAFFQNRFELTYDTYYKKVNNILFEERLSSSLGFEKVNSNSAAIANYGHELSVMLRPLTEGRFTMSVGVNGAYNRDVLLKLPEHYGGQFVRWENNDKYKQHVVFRVGTSTMSNYMLLNRGVYSTDADVPVDPATGRRYRMANGTEFQAGDPIFADLDGNYVLDENDYARTGNSQPLITGGMQLNFNYNHETLGSFGLNLYASYTAKRTILNNALAERLQLMSDPYGDRTVVPLDDINMWMKPGDIAKYPYAYDFRRYSSVNPFRMDQDLWAEDGSYFKLNSVTLSYMFTKNAVRRYGLERLRVYVSADNVTTLSKYSGPNPENVSTMGRDASGGYPVPRQYNVGVNIDF</sequence>
<feature type="chain" id="PRO_5046745451" evidence="10">
    <location>
        <begin position="26"/>
        <end position="1052"/>
    </location>
</feature>
<evidence type="ECO:0000256" key="6">
    <source>
        <dbReference type="ARBA" id="ARBA00023136"/>
    </source>
</evidence>
<gene>
    <name evidence="13" type="ORF">QE382_004704</name>
</gene>
<dbReference type="Pfam" id="PF00593">
    <property type="entry name" value="TonB_dep_Rec_b-barrel"/>
    <property type="match status" value="1"/>
</dbReference>
<keyword evidence="7 8" id="KW-0998">Cell outer membrane</keyword>
<accession>A0ABU0UD13</accession>
<dbReference type="InterPro" id="IPR023996">
    <property type="entry name" value="TonB-dep_OMP_SusC/RagA"/>
</dbReference>
<dbReference type="Gene3D" id="2.40.170.20">
    <property type="entry name" value="TonB-dependent receptor, beta-barrel domain"/>
    <property type="match status" value="1"/>
</dbReference>
<dbReference type="InterPro" id="IPR036942">
    <property type="entry name" value="Beta-barrel_TonB_sf"/>
</dbReference>
<evidence type="ECO:0000259" key="12">
    <source>
        <dbReference type="Pfam" id="PF07715"/>
    </source>
</evidence>
<dbReference type="RefSeq" id="WP_307187930.1">
    <property type="nucleotide sequence ID" value="NZ_JAUTBA010000001.1"/>
</dbReference>
<proteinExistence type="inferred from homology"/>
<evidence type="ECO:0000256" key="2">
    <source>
        <dbReference type="ARBA" id="ARBA00022448"/>
    </source>
</evidence>
<dbReference type="InterPro" id="IPR000531">
    <property type="entry name" value="Beta-barrel_TonB"/>
</dbReference>
<protein>
    <submittedName>
        <fullName evidence="13">TonB-linked SusC/RagA family outer membrane protein</fullName>
    </submittedName>
</protein>
<dbReference type="NCBIfam" id="TIGR04057">
    <property type="entry name" value="SusC_RagA_signa"/>
    <property type="match status" value="1"/>
</dbReference>
<evidence type="ECO:0000256" key="3">
    <source>
        <dbReference type="ARBA" id="ARBA00022452"/>
    </source>
</evidence>
<dbReference type="InterPro" id="IPR012910">
    <property type="entry name" value="Plug_dom"/>
</dbReference>
<evidence type="ECO:0000256" key="9">
    <source>
        <dbReference type="RuleBase" id="RU003357"/>
    </source>
</evidence>
<evidence type="ECO:0000256" key="8">
    <source>
        <dbReference type="PROSITE-ProRule" id="PRU01360"/>
    </source>
</evidence>
<dbReference type="Pfam" id="PF13715">
    <property type="entry name" value="CarbopepD_reg_2"/>
    <property type="match status" value="1"/>
</dbReference>
<dbReference type="Gene3D" id="2.60.40.1120">
    <property type="entry name" value="Carboxypeptidase-like, regulatory domain"/>
    <property type="match status" value="1"/>
</dbReference>
<dbReference type="InterPro" id="IPR037066">
    <property type="entry name" value="Plug_dom_sf"/>
</dbReference>
<evidence type="ECO:0000256" key="4">
    <source>
        <dbReference type="ARBA" id="ARBA00022692"/>
    </source>
</evidence>
<reference evidence="13 14" key="1">
    <citation type="submission" date="2023-07" db="EMBL/GenBank/DDBJ databases">
        <title>Functional and genomic diversity of the sorghum phyllosphere microbiome.</title>
        <authorList>
            <person name="Shade A."/>
        </authorList>
    </citation>
    <scope>NUCLEOTIDE SEQUENCE [LARGE SCALE GENOMIC DNA]</scope>
    <source>
        <strain evidence="13 14">SORGH_AS_0892</strain>
    </source>
</reference>
<evidence type="ECO:0000313" key="13">
    <source>
        <dbReference type="EMBL" id="MDQ1152720.1"/>
    </source>
</evidence>
<name>A0ABU0UD13_9SPHI</name>
<feature type="domain" description="TonB-dependent receptor plug" evidence="12">
    <location>
        <begin position="120"/>
        <end position="252"/>
    </location>
</feature>
<dbReference type="Pfam" id="PF07715">
    <property type="entry name" value="Plug"/>
    <property type="match status" value="1"/>
</dbReference>
<dbReference type="InterPro" id="IPR008969">
    <property type="entry name" value="CarboxyPept-like_regulatory"/>
</dbReference>
<keyword evidence="6 8" id="KW-0472">Membrane</keyword>
<comment type="similarity">
    <text evidence="8 9">Belongs to the TonB-dependent receptor family.</text>
</comment>
<evidence type="ECO:0000256" key="5">
    <source>
        <dbReference type="ARBA" id="ARBA00023077"/>
    </source>
</evidence>
<evidence type="ECO:0000313" key="14">
    <source>
        <dbReference type="Proteomes" id="UP001244640"/>
    </source>
</evidence>
<feature type="domain" description="TonB-dependent receptor-like beta-barrel" evidence="11">
    <location>
        <begin position="503"/>
        <end position="906"/>
    </location>
</feature>
<dbReference type="Proteomes" id="UP001244640">
    <property type="component" value="Unassembled WGS sequence"/>
</dbReference>
<dbReference type="SUPFAM" id="SSF56935">
    <property type="entry name" value="Porins"/>
    <property type="match status" value="1"/>
</dbReference>
<keyword evidence="14" id="KW-1185">Reference proteome</keyword>
<keyword evidence="5 9" id="KW-0798">TonB box</keyword>
<keyword evidence="4 8" id="KW-0812">Transmembrane</keyword>
<dbReference type="PROSITE" id="PS52016">
    <property type="entry name" value="TONB_DEPENDENT_REC_3"/>
    <property type="match status" value="1"/>
</dbReference>